<feature type="compositionally biased region" description="Pro residues" evidence="1">
    <location>
        <begin position="22"/>
        <end position="34"/>
    </location>
</feature>
<evidence type="ECO:0000256" key="1">
    <source>
        <dbReference type="SAM" id="MobiDB-lite"/>
    </source>
</evidence>
<dbReference type="EMBL" id="JAGFBR010000018">
    <property type="protein sequence ID" value="KAH0449842.1"/>
    <property type="molecule type" value="Genomic_DNA"/>
</dbReference>
<sequence length="125" mass="13249">MDYGIHNSHHLYAAPQTLVQPHPQPQPQPPPPQPAAAHLYSAYYSTANPNPYPNPIVRHEDASSSSLVFSGGGVAHAAEHYAVESGLGGQAMPYGAYQPHQHTDPYAYAQALAAASLQQAVSISP</sequence>
<dbReference type="Proteomes" id="UP000775213">
    <property type="component" value="Unassembled WGS sequence"/>
</dbReference>
<name>A0AAV7G2C2_DENCH</name>
<gene>
    <name evidence="2" type="ORF">IEQ34_020534</name>
</gene>
<evidence type="ECO:0000313" key="3">
    <source>
        <dbReference type="Proteomes" id="UP000775213"/>
    </source>
</evidence>
<reference evidence="2 3" key="1">
    <citation type="journal article" date="2021" name="Hortic Res">
        <title>Chromosome-scale assembly of the Dendrobium chrysotoxum genome enhances the understanding of orchid evolution.</title>
        <authorList>
            <person name="Zhang Y."/>
            <person name="Zhang G.Q."/>
            <person name="Zhang D."/>
            <person name="Liu X.D."/>
            <person name="Xu X.Y."/>
            <person name="Sun W.H."/>
            <person name="Yu X."/>
            <person name="Zhu X."/>
            <person name="Wang Z.W."/>
            <person name="Zhao X."/>
            <person name="Zhong W.Y."/>
            <person name="Chen H."/>
            <person name="Yin W.L."/>
            <person name="Huang T."/>
            <person name="Niu S.C."/>
            <person name="Liu Z.J."/>
        </authorList>
    </citation>
    <scope>NUCLEOTIDE SEQUENCE [LARGE SCALE GENOMIC DNA]</scope>
    <source>
        <strain evidence="2">Lindl</strain>
    </source>
</reference>
<feature type="region of interest" description="Disordered" evidence="1">
    <location>
        <begin position="16"/>
        <end position="36"/>
    </location>
</feature>
<proteinExistence type="predicted"/>
<comment type="caution">
    <text evidence="2">The sequence shown here is derived from an EMBL/GenBank/DDBJ whole genome shotgun (WGS) entry which is preliminary data.</text>
</comment>
<keyword evidence="3" id="KW-1185">Reference proteome</keyword>
<protein>
    <submittedName>
        <fullName evidence="2">Uncharacterized protein</fullName>
    </submittedName>
</protein>
<evidence type="ECO:0000313" key="2">
    <source>
        <dbReference type="EMBL" id="KAH0449842.1"/>
    </source>
</evidence>
<accession>A0AAV7G2C2</accession>
<organism evidence="2 3">
    <name type="scientific">Dendrobium chrysotoxum</name>
    <name type="common">Orchid</name>
    <dbReference type="NCBI Taxonomy" id="161865"/>
    <lineage>
        <taxon>Eukaryota</taxon>
        <taxon>Viridiplantae</taxon>
        <taxon>Streptophyta</taxon>
        <taxon>Embryophyta</taxon>
        <taxon>Tracheophyta</taxon>
        <taxon>Spermatophyta</taxon>
        <taxon>Magnoliopsida</taxon>
        <taxon>Liliopsida</taxon>
        <taxon>Asparagales</taxon>
        <taxon>Orchidaceae</taxon>
        <taxon>Epidendroideae</taxon>
        <taxon>Malaxideae</taxon>
        <taxon>Dendrobiinae</taxon>
        <taxon>Dendrobium</taxon>
    </lineage>
</organism>
<dbReference type="AlphaFoldDB" id="A0AAV7G2C2"/>